<comment type="similarity">
    <text evidence="9">Belongs to the tRNA nucleotidyltransferase/poly(A) polymerase family.</text>
</comment>
<dbReference type="AlphaFoldDB" id="A0A511T8R7"/>
<evidence type="ECO:0000256" key="9">
    <source>
        <dbReference type="RuleBase" id="RU003953"/>
    </source>
</evidence>
<keyword evidence="5" id="KW-0479">Metal-binding</keyword>
<evidence type="ECO:0000259" key="11">
    <source>
        <dbReference type="Pfam" id="PF12627"/>
    </source>
</evidence>
<evidence type="ECO:0000256" key="7">
    <source>
        <dbReference type="ARBA" id="ARBA00022842"/>
    </source>
</evidence>
<dbReference type="GO" id="GO:0008033">
    <property type="term" value="P:tRNA processing"/>
    <property type="evidence" value="ECO:0007669"/>
    <property type="project" value="UniProtKB-KW"/>
</dbReference>
<dbReference type="InterPro" id="IPR032810">
    <property type="entry name" value="CCA-adding_enz_C"/>
</dbReference>
<reference evidence="13 14" key="1">
    <citation type="submission" date="2019-07" db="EMBL/GenBank/DDBJ databases">
        <title>Whole genome shotgun sequence of Myxococcus fulvus NBRC 100333.</title>
        <authorList>
            <person name="Hosoyama A."/>
            <person name="Uohara A."/>
            <person name="Ohji S."/>
            <person name="Ichikawa N."/>
        </authorList>
    </citation>
    <scope>NUCLEOTIDE SEQUENCE [LARGE SCALE GENOMIC DNA]</scope>
    <source>
        <strain evidence="13 14">NBRC 100333</strain>
    </source>
</reference>
<evidence type="ECO:0000313" key="14">
    <source>
        <dbReference type="Proteomes" id="UP000321514"/>
    </source>
</evidence>
<comment type="cofactor">
    <cofactor evidence="1">
        <name>Mg(2+)</name>
        <dbReference type="ChEBI" id="CHEBI:18420"/>
    </cofactor>
</comment>
<feature type="domain" description="tRNA nucleotidyltransferase/poly(A) polymerase RNA and SrmB- binding" evidence="11">
    <location>
        <begin position="196"/>
        <end position="257"/>
    </location>
</feature>
<dbReference type="STRING" id="1334629.MFUL124B02_23925"/>
<dbReference type="InterPro" id="IPR032828">
    <property type="entry name" value="PolyA_RNA-bd"/>
</dbReference>
<keyword evidence="6" id="KW-0547">Nucleotide-binding</keyword>
<sequence>MGAQVQPQGQAGTTPADLGRMISNLHNADIPRPVLDVIARLRELNHAVYLVGGCVRDMVRQVPPKDFDVATSALPEEVQRAFRKVIPTGIQHGTVTVVQGGTHVEVTTFRSEGDYLDGRRPSSVAFERDIVKDLSRRDFTINAMAYNPLDRDLVDPFGGQTDLQAQLIKCVGSAFERFSEDGLRPMRAVRFAAVLGFSLDSATRDAIPATLGVFRKVALERVREELVKLLLSPRAEGGLVLLVETGLLDVFLPEVARAAPEEARLARAAVQAAPAEVEVRMAALLADLVDRNQARDIGLRLKFPNKVADLVALLVETAKLEERFSDPDPALRRLLARVGLAQLPALLTVARARIQARAPERSAELERLCARLEALAAAKPPLVAKDLALTGGDIMSTLGVGPSPIVGEATRFLMDSVLDDPALNTREALARRLKDWHAARPKA</sequence>
<evidence type="ECO:0000259" key="12">
    <source>
        <dbReference type="Pfam" id="PF13735"/>
    </source>
</evidence>
<dbReference type="PANTHER" id="PTHR46173:SF1">
    <property type="entry name" value="CCA TRNA NUCLEOTIDYLTRANSFERASE 1, MITOCHONDRIAL"/>
    <property type="match status" value="1"/>
</dbReference>
<dbReference type="GO" id="GO:0046872">
    <property type="term" value="F:metal ion binding"/>
    <property type="evidence" value="ECO:0007669"/>
    <property type="project" value="UniProtKB-KW"/>
</dbReference>
<evidence type="ECO:0000256" key="2">
    <source>
        <dbReference type="ARBA" id="ARBA00022679"/>
    </source>
</evidence>
<proteinExistence type="inferred from homology"/>
<evidence type="ECO:0000256" key="6">
    <source>
        <dbReference type="ARBA" id="ARBA00022741"/>
    </source>
</evidence>
<dbReference type="Gene3D" id="1.10.246.80">
    <property type="match status" value="1"/>
</dbReference>
<dbReference type="PANTHER" id="PTHR46173">
    <property type="entry name" value="CCA TRNA NUCLEOTIDYLTRANSFERASE 1, MITOCHONDRIAL"/>
    <property type="match status" value="1"/>
</dbReference>
<dbReference type="InterPro" id="IPR002646">
    <property type="entry name" value="PolA_pol_head_dom"/>
</dbReference>
<evidence type="ECO:0000256" key="5">
    <source>
        <dbReference type="ARBA" id="ARBA00022723"/>
    </source>
</evidence>
<comment type="caution">
    <text evidence="13">The sequence shown here is derived from an EMBL/GenBank/DDBJ whole genome shotgun (WGS) entry which is preliminary data.</text>
</comment>
<feature type="domain" description="CCA-adding enzyme C-terminal" evidence="12">
    <location>
        <begin position="283"/>
        <end position="430"/>
    </location>
</feature>
<evidence type="ECO:0000313" key="13">
    <source>
        <dbReference type="EMBL" id="GEN10566.1"/>
    </source>
</evidence>
<dbReference type="EMBL" id="BJXR01000039">
    <property type="protein sequence ID" value="GEN10566.1"/>
    <property type="molecule type" value="Genomic_DNA"/>
</dbReference>
<accession>A0A511T8R7</accession>
<dbReference type="GO" id="GO:0000166">
    <property type="term" value="F:nucleotide binding"/>
    <property type="evidence" value="ECO:0007669"/>
    <property type="project" value="UniProtKB-KW"/>
</dbReference>
<evidence type="ECO:0000256" key="4">
    <source>
        <dbReference type="ARBA" id="ARBA00022695"/>
    </source>
</evidence>
<keyword evidence="4" id="KW-0548">Nucleotidyltransferase</keyword>
<evidence type="ECO:0000256" key="3">
    <source>
        <dbReference type="ARBA" id="ARBA00022694"/>
    </source>
</evidence>
<keyword evidence="8 9" id="KW-0694">RNA-binding</keyword>
<dbReference type="InterPro" id="IPR050264">
    <property type="entry name" value="Bact_CCA-adding_enz_type3_sf"/>
</dbReference>
<protein>
    <submittedName>
        <fullName evidence="13">HDIG domain-containing protein</fullName>
    </submittedName>
</protein>
<dbReference type="Pfam" id="PF13735">
    <property type="entry name" value="tRNA_NucTran2_2"/>
    <property type="match status" value="1"/>
</dbReference>
<dbReference type="Gene3D" id="3.30.460.10">
    <property type="entry name" value="Beta Polymerase, domain 2"/>
    <property type="match status" value="1"/>
</dbReference>
<dbReference type="SUPFAM" id="SSF81301">
    <property type="entry name" value="Nucleotidyltransferase"/>
    <property type="match status" value="1"/>
</dbReference>
<organism evidence="13 14">
    <name type="scientific">Myxococcus fulvus</name>
    <dbReference type="NCBI Taxonomy" id="33"/>
    <lineage>
        <taxon>Bacteria</taxon>
        <taxon>Pseudomonadati</taxon>
        <taxon>Myxococcota</taxon>
        <taxon>Myxococcia</taxon>
        <taxon>Myxococcales</taxon>
        <taxon>Cystobacterineae</taxon>
        <taxon>Myxococcaceae</taxon>
        <taxon>Myxococcus</taxon>
    </lineage>
</organism>
<name>A0A511T8R7_MYXFU</name>
<dbReference type="SUPFAM" id="SSF81891">
    <property type="entry name" value="Poly A polymerase C-terminal region-like"/>
    <property type="match status" value="1"/>
</dbReference>
<feature type="domain" description="Poly A polymerase head" evidence="10">
    <location>
        <begin position="48"/>
        <end position="168"/>
    </location>
</feature>
<dbReference type="Pfam" id="PF01743">
    <property type="entry name" value="PolyA_pol"/>
    <property type="match status" value="1"/>
</dbReference>
<dbReference type="Proteomes" id="UP000321514">
    <property type="component" value="Unassembled WGS sequence"/>
</dbReference>
<gene>
    <name evidence="13" type="ORF">MFU01_56030</name>
</gene>
<evidence type="ECO:0000256" key="1">
    <source>
        <dbReference type="ARBA" id="ARBA00001946"/>
    </source>
</evidence>
<dbReference type="Pfam" id="PF12627">
    <property type="entry name" value="PolyA_pol_RNAbd"/>
    <property type="match status" value="1"/>
</dbReference>
<dbReference type="Gene3D" id="1.10.3090.10">
    <property type="entry name" value="cca-adding enzyme, domain 2"/>
    <property type="match status" value="1"/>
</dbReference>
<keyword evidence="2 9" id="KW-0808">Transferase</keyword>
<evidence type="ECO:0000256" key="8">
    <source>
        <dbReference type="ARBA" id="ARBA00022884"/>
    </source>
</evidence>
<dbReference type="InterPro" id="IPR043519">
    <property type="entry name" value="NT_sf"/>
</dbReference>
<dbReference type="GO" id="GO:0016779">
    <property type="term" value="F:nucleotidyltransferase activity"/>
    <property type="evidence" value="ECO:0007669"/>
    <property type="project" value="UniProtKB-KW"/>
</dbReference>
<dbReference type="GO" id="GO:0000049">
    <property type="term" value="F:tRNA binding"/>
    <property type="evidence" value="ECO:0007669"/>
    <property type="project" value="TreeGrafter"/>
</dbReference>
<keyword evidence="3" id="KW-0819">tRNA processing</keyword>
<evidence type="ECO:0000259" key="10">
    <source>
        <dbReference type="Pfam" id="PF01743"/>
    </source>
</evidence>
<dbReference type="CDD" id="cd05398">
    <property type="entry name" value="NT_ClassII-CCAase"/>
    <property type="match status" value="1"/>
</dbReference>
<keyword evidence="7" id="KW-0460">Magnesium</keyword>